<sequence>MGKKKTHEYDYGEQQRLVCMEANEVVLAFKNEQENAYKVNKKAVSCAISSRTSQRVCERSLKVEPDRQRRRVPAHSKPAIGRVPGLDVAGCVVAGRCVRVRATAAATGAGVGIGVCGISV</sequence>
<accession>A0A1R1YRN5</accession>
<organism evidence="2 3">
    <name type="scientific">Smittium culicis</name>
    <dbReference type="NCBI Taxonomy" id="133412"/>
    <lineage>
        <taxon>Eukaryota</taxon>
        <taxon>Fungi</taxon>
        <taxon>Fungi incertae sedis</taxon>
        <taxon>Zoopagomycota</taxon>
        <taxon>Kickxellomycotina</taxon>
        <taxon>Harpellomycetes</taxon>
        <taxon>Harpellales</taxon>
        <taxon>Legeriomycetaceae</taxon>
        <taxon>Smittium</taxon>
    </lineage>
</organism>
<reference evidence="3" key="1">
    <citation type="submission" date="2017-01" db="EMBL/GenBank/DDBJ databases">
        <authorList>
            <person name="Wang Y."/>
            <person name="White M."/>
            <person name="Kvist S."/>
            <person name="Moncalvo J.-M."/>
        </authorList>
    </citation>
    <scope>NUCLEOTIDE SEQUENCE [LARGE SCALE GENOMIC DNA]</scope>
    <source>
        <strain evidence="3">ID-206-W2</strain>
    </source>
</reference>
<evidence type="ECO:0000313" key="3">
    <source>
        <dbReference type="Proteomes" id="UP000187429"/>
    </source>
</evidence>
<proteinExistence type="predicted"/>
<dbReference type="AlphaFoldDB" id="A0A1R1YRN5"/>
<gene>
    <name evidence="2" type="ORF">AYI69_g949</name>
</gene>
<protein>
    <submittedName>
        <fullName evidence="2">Uncharacterized protein</fullName>
    </submittedName>
</protein>
<comment type="caution">
    <text evidence="2">The sequence shown here is derived from an EMBL/GenBank/DDBJ whole genome shotgun (WGS) entry which is preliminary data.</text>
</comment>
<evidence type="ECO:0000313" key="2">
    <source>
        <dbReference type="EMBL" id="OMJ29541.1"/>
    </source>
</evidence>
<keyword evidence="3" id="KW-1185">Reference proteome</keyword>
<name>A0A1R1YRN5_9FUNG</name>
<evidence type="ECO:0000256" key="1">
    <source>
        <dbReference type="SAM" id="MobiDB-lite"/>
    </source>
</evidence>
<feature type="region of interest" description="Disordered" evidence="1">
    <location>
        <begin position="59"/>
        <end position="78"/>
    </location>
</feature>
<dbReference type="Proteomes" id="UP000187429">
    <property type="component" value="Unassembled WGS sequence"/>
</dbReference>
<dbReference type="EMBL" id="LSSM01000254">
    <property type="protein sequence ID" value="OMJ29541.1"/>
    <property type="molecule type" value="Genomic_DNA"/>
</dbReference>